<evidence type="ECO:0000313" key="2">
    <source>
        <dbReference type="EMBL" id="CAH2352829.1"/>
    </source>
</evidence>
<reference evidence="2" key="1">
    <citation type="submission" date="2022-03" db="EMBL/GenBank/DDBJ databases">
        <authorList>
            <person name="Legras J.-L."/>
            <person name="Devillers H."/>
            <person name="Grondin C."/>
        </authorList>
    </citation>
    <scope>NUCLEOTIDE SEQUENCE</scope>
    <source>
        <strain evidence="2">CLIB 1423</strain>
    </source>
</reference>
<feature type="region of interest" description="Disordered" evidence="1">
    <location>
        <begin position="207"/>
        <end position="244"/>
    </location>
</feature>
<organism evidence="2 3">
    <name type="scientific">[Candida] railenensis</name>
    <dbReference type="NCBI Taxonomy" id="45579"/>
    <lineage>
        <taxon>Eukaryota</taxon>
        <taxon>Fungi</taxon>
        <taxon>Dikarya</taxon>
        <taxon>Ascomycota</taxon>
        <taxon>Saccharomycotina</taxon>
        <taxon>Pichiomycetes</taxon>
        <taxon>Debaryomycetaceae</taxon>
        <taxon>Kurtzmaniella</taxon>
    </lineage>
</organism>
<proteinExistence type="predicted"/>
<evidence type="ECO:0000256" key="1">
    <source>
        <dbReference type="SAM" id="MobiDB-lite"/>
    </source>
</evidence>
<sequence length="253" mass="29674">MCVDLNSWKGHMIHGQCSSSQKQKIYQRRKYQLASGHHSYHDNNPSYFDGKSQYLCKGNMKTMHRATRDKYAKSPLYPFDTNSGAHLKKSDKAEYPFKNRPSAELHDKYWYQNKSINRTYDYHFNNDYEYDFDYNYDYDYDYDPRNSQTYLHSDINPRSSFRIPLISLFSLLNVPPGSRIHCLRPGSPIPSGAVILPIIYSDELSPSSMDRREYRESSSRYQSSRLKTGSMPDDQTYEESSDSNILIQLPPPF</sequence>
<name>A0A9P0QP56_9ASCO</name>
<keyword evidence="3" id="KW-1185">Reference proteome</keyword>
<gene>
    <name evidence="2" type="ORF">CLIB1423_08S02036</name>
</gene>
<dbReference type="AlphaFoldDB" id="A0A9P0QP56"/>
<accession>A0A9P0QP56</accession>
<evidence type="ECO:0000313" key="3">
    <source>
        <dbReference type="Proteomes" id="UP000837801"/>
    </source>
</evidence>
<dbReference type="Proteomes" id="UP000837801">
    <property type="component" value="Unassembled WGS sequence"/>
</dbReference>
<protein>
    <submittedName>
        <fullName evidence="2">Uncharacterized protein</fullName>
    </submittedName>
</protein>
<dbReference type="EMBL" id="CAKXYY010000008">
    <property type="protein sequence ID" value="CAH2352829.1"/>
    <property type="molecule type" value="Genomic_DNA"/>
</dbReference>
<comment type="caution">
    <text evidence="2">The sequence shown here is derived from an EMBL/GenBank/DDBJ whole genome shotgun (WGS) entry which is preliminary data.</text>
</comment>
<feature type="compositionally biased region" description="Basic and acidic residues" evidence="1">
    <location>
        <begin position="209"/>
        <end position="218"/>
    </location>
</feature>